<dbReference type="SMART" id="SM00387">
    <property type="entry name" value="HATPase_c"/>
    <property type="match status" value="1"/>
</dbReference>
<dbReference type="EMBL" id="DF968181">
    <property type="protein sequence ID" value="GAP41769.1"/>
    <property type="molecule type" value="Genomic_DNA"/>
</dbReference>
<feature type="transmembrane region" description="Helical" evidence="9">
    <location>
        <begin position="187"/>
        <end position="209"/>
    </location>
</feature>
<evidence type="ECO:0000259" key="11">
    <source>
        <dbReference type="PROSITE" id="PS50885"/>
    </source>
</evidence>
<dbReference type="CDD" id="cd06225">
    <property type="entry name" value="HAMP"/>
    <property type="match status" value="1"/>
</dbReference>
<gene>
    <name evidence="12" type="ORF">ATC1_131765</name>
</gene>
<dbReference type="PROSITE" id="PS50109">
    <property type="entry name" value="HIS_KIN"/>
    <property type="match status" value="1"/>
</dbReference>
<keyword evidence="9" id="KW-1133">Transmembrane helix</keyword>
<dbReference type="PANTHER" id="PTHR34220">
    <property type="entry name" value="SENSOR HISTIDINE KINASE YPDA"/>
    <property type="match status" value="1"/>
</dbReference>
<dbReference type="Pfam" id="PF00672">
    <property type="entry name" value="HAMP"/>
    <property type="match status" value="1"/>
</dbReference>
<keyword evidence="9" id="KW-0472">Membrane</keyword>
<dbReference type="Pfam" id="PF06580">
    <property type="entry name" value="His_kinase"/>
    <property type="match status" value="1"/>
</dbReference>
<evidence type="ECO:0000313" key="13">
    <source>
        <dbReference type="Proteomes" id="UP000053370"/>
    </source>
</evidence>
<dbReference type="RefSeq" id="WP_062283667.1">
    <property type="nucleotide sequence ID" value="NZ_DF968181.1"/>
</dbReference>
<dbReference type="EC" id="2.7.13.3" evidence="3"/>
<sequence length="483" mass="55571">MRHTRFFEKVQHSSLSVKLNSLMTLIMMTMVFMIVVMLAILIRSTNQYNLIVQNLVTASQFNFDFKETLDYKMFQYVIGDGKNFDTLDPLADVKNARDVTKKLKLTTTRNDSLKRLQNIEDFLTNLENKIINIHNTSGYEKNYTSLKYDIRVLTALIQEKVQEYIFYETNELAVIQQRTNREIRNTILLFALGSIILIGVLWFVSILIANSITHPIKELSENIRLVGSGDFTVRSVESYDDEIQTLSVAFDGMVGQIGSLLEDVKEEQTNLRQTELKLLQAQINPHFLYNTFDTIIWLAEDHQDEQVVKMITSLSNFFRTTLSRGEDFISLKEEEIHVRSYLEIQQSRYRDILDYEINVPSDLYDSKVPKLTLQPLVENALYHGIKNKRGKGRIDVLAKTDQNNLILVVTDNGIGMEEDVLSKLRTSINTGNKIGFGLTNVQERIRLYYGNKFGLNIQSEYGTGTVVTVCIPLEKIDQTKHDS</sequence>
<organism evidence="12">
    <name type="scientific">Flexilinea flocculi</name>
    <dbReference type="NCBI Taxonomy" id="1678840"/>
    <lineage>
        <taxon>Bacteria</taxon>
        <taxon>Bacillati</taxon>
        <taxon>Chloroflexota</taxon>
        <taxon>Anaerolineae</taxon>
        <taxon>Anaerolineales</taxon>
        <taxon>Anaerolineaceae</taxon>
        <taxon>Flexilinea</taxon>
    </lineage>
</organism>
<evidence type="ECO:0000256" key="4">
    <source>
        <dbReference type="ARBA" id="ARBA00022553"/>
    </source>
</evidence>
<evidence type="ECO:0000256" key="1">
    <source>
        <dbReference type="ARBA" id="ARBA00000085"/>
    </source>
</evidence>
<keyword evidence="5" id="KW-0808">Transferase</keyword>
<evidence type="ECO:0000256" key="2">
    <source>
        <dbReference type="ARBA" id="ARBA00004370"/>
    </source>
</evidence>
<dbReference type="InterPro" id="IPR050640">
    <property type="entry name" value="Bact_2-comp_sensor_kinase"/>
</dbReference>
<feature type="coiled-coil region" evidence="8">
    <location>
        <begin position="257"/>
        <end position="284"/>
    </location>
</feature>
<keyword evidence="7" id="KW-0902">Two-component regulatory system</keyword>
<feature type="domain" description="Histidine kinase" evidence="10">
    <location>
        <begin position="373"/>
        <end position="475"/>
    </location>
</feature>
<feature type="domain" description="HAMP" evidence="11">
    <location>
        <begin position="210"/>
        <end position="262"/>
    </location>
</feature>
<dbReference type="InterPro" id="IPR004358">
    <property type="entry name" value="Sig_transdc_His_kin-like_C"/>
</dbReference>
<dbReference type="Pfam" id="PF02518">
    <property type="entry name" value="HATPase_c"/>
    <property type="match status" value="1"/>
</dbReference>
<feature type="transmembrane region" description="Helical" evidence="9">
    <location>
        <begin position="20"/>
        <end position="42"/>
    </location>
</feature>
<dbReference type="InterPro" id="IPR036890">
    <property type="entry name" value="HATPase_C_sf"/>
</dbReference>
<name>A0A0S7BYI7_9CHLR</name>
<evidence type="ECO:0000259" key="10">
    <source>
        <dbReference type="PROSITE" id="PS50109"/>
    </source>
</evidence>
<keyword evidence="13" id="KW-1185">Reference proteome</keyword>
<dbReference type="OrthoDB" id="138378at2"/>
<dbReference type="InterPro" id="IPR010559">
    <property type="entry name" value="Sig_transdc_His_kin_internal"/>
</dbReference>
<accession>A0A0S7BYI7</accession>
<dbReference type="PATRIC" id="fig|1678840.3.peg.3291"/>
<dbReference type="SMART" id="SM00304">
    <property type="entry name" value="HAMP"/>
    <property type="match status" value="1"/>
</dbReference>
<dbReference type="AlphaFoldDB" id="A0A0S7BYI7"/>
<dbReference type="Gene3D" id="6.10.340.10">
    <property type="match status" value="1"/>
</dbReference>
<dbReference type="SUPFAM" id="SSF55874">
    <property type="entry name" value="ATPase domain of HSP90 chaperone/DNA topoisomerase II/histidine kinase"/>
    <property type="match status" value="1"/>
</dbReference>
<evidence type="ECO:0000256" key="9">
    <source>
        <dbReference type="SAM" id="Phobius"/>
    </source>
</evidence>
<protein>
    <recommendedName>
        <fullName evidence="3">histidine kinase</fullName>
        <ecNumber evidence="3">2.7.13.3</ecNumber>
    </recommendedName>
</protein>
<dbReference type="InterPro" id="IPR005467">
    <property type="entry name" value="His_kinase_dom"/>
</dbReference>
<dbReference type="InterPro" id="IPR003660">
    <property type="entry name" value="HAMP_dom"/>
</dbReference>
<evidence type="ECO:0000256" key="8">
    <source>
        <dbReference type="SAM" id="Coils"/>
    </source>
</evidence>
<keyword evidence="6 12" id="KW-0418">Kinase</keyword>
<dbReference type="InterPro" id="IPR003594">
    <property type="entry name" value="HATPase_dom"/>
</dbReference>
<evidence type="ECO:0000313" key="12">
    <source>
        <dbReference type="EMBL" id="GAP41769.1"/>
    </source>
</evidence>
<proteinExistence type="predicted"/>
<keyword evidence="9" id="KW-0812">Transmembrane</keyword>
<comment type="catalytic activity">
    <reaction evidence="1">
        <text>ATP + protein L-histidine = ADP + protein N-phospho-L-histidine.</text>
        <dbReference type="EC" id="2.7.13.3"/>
    </reaction>
</comment>
<dbReference type="PRINTS" id="PR00344">
    <property type="entry name" value="BCTRLSENSOR"/>
</dbReference>
<dbReference type="PROSITE" id="PS50885">
    <property type="entry name" value="HAMP"/>
    <property type="match status" value="1"/>
</dbReference>
<evidence type="ECO:0000256" key="5">
    <source>
        <dbReference type="ARBA" id="ARBA00022679"/>
    </source>
</evidence>
<dbReference type="GO" id="GO:0000155">
    <property type="term" value="F:phosphorelay sensor kinase activity"/>
    <property type="evidence" value="ECO:0007669"/>
    <property type="project" value="InterPro"/>
</dbReference>
<dbReference type="STRING" id="1678840.ATC1_131765"/>
<keyword evidence="8" id="KW-0175">Coiled coil</keyword>
<evidence type="ECO:0000256" key="3">
    <source>
        <dbReference type="ARBA" id="ARBA00012438"/>
    </source>
</evidence>
<comment type="subcellular location">
    <subcellularLocation>
        <location evidence="2">Membrane</location>
    </subcellularLocation>
</comment>
<evidence type="ECO:0000256" key="6">
    <source>
        <dbReference type="ARBA" id="ARBA00022777"/>
    </source>
</evidence>
<reference evidence="12" key="1">
    <citation type="journal article" date="2015" name="Genome Announc.">
        <title>Draft Genome Sequence of Anaerolineae Strain TC1, a Novel Isolate from a Methanogenic Wastewater Treatment System.</title>
        <authorList>
            <person name="Matsuura N."/>
            <person name="Tourlousse D.M."/>
            <person name="Sun L."/>
            <person name="Toyonaga M."/>
            <person name="Kuroda K."/>
            <person name="Ohashi A."/>
            <person name="Cruz R."/>
            <person name="Yamaguchi T."/>
            <person name="Sekiguchi Y."/>
        </authorList>
    </citation>
    <scope>NUCLEOTIDE SEQUENCE [LARGE SCALE GENOMIC DNA]</scope>
    <source>
        <strain evidence="12">TC1</strain>
    </source>
</reference>
<dbReference type="PANTHER" id="PTHR34220:SF7">
    <property type="entry name" value="SENSOR HISTIDINE KINASE YPDA"/>
    <property type="match status" value="1"/>
</dbReference>
<dbReference type="GO" id="GO:0016020">
    <property type="term" value="C:membrane"/>
    <property type="evidence" value="ECO:0007669"/>
    <property type="project" value="UniProtKB-SubCell"/>
</dbReference>
<dbReference type="SUPFAM" id="SSF158472">
    <property type="entry name" value="HAMP domain-like"/>
    <property type="match status" value="1"/>
</dbReference>
<dbReference type="Gene3D" id="3.30.565.10">
    <property type="entry name" value="Histidine kinase-like ATPase, C-terminal domain"/>
    <property type="match status" value="1"/>
</dbReference>
<keyword evidence="4" id="KW-0597">Phosphoprotein</keyword>
<dbReference type="Proteomes" id="UP000053370">
    <property type="component" value="Unassembled WGS sequence"/>
</dbReference>
<evidence type="ECO:0000256" key="7">
    <source>
        <dbReference type="ARBA" id="ARBA00023012"/>
    </source>
</evidence>